<evidence type="ECO:0000313" key="12">
    <source>
        <dbReference type="Proteomes" id="UP000295689"/>
    </source>
</evidence>
<dbReference type="GO" id="GO:0009055">
    <property type="term" value="F:electron transfer activity"/>
    <property type="evidence" value="ECO:0007669"/>
    <property type="project" value="InterPro"/>
</dbReference>
<evidence type="ECO:0000256" key="4">
    <source>
        <dbReference type="ARBA" id="ARBA00022982"/>
    </source>
</evidence>
<feature type="binding site" description="covalent" evidence="6">
    <location>
        <position position="65"/>
    </location>
    <ligand>
        <name>heme c</name>
        <dbReference type="ChEBI" id="CHEBI:61717"/>
    </ligand>
</feature>
<dbReference type="PANTHER" id="PTHR37823:SF2">
    <property type="entry name" value="CYTOCHROME C-550"/>
    <property type="match status" value="1"/>
</dbReference>
<evidence type="ECO:0000256" key="1">
    <source>
        <dbReference type="ARBA" id="ARBA00022448"/>
    </source>
</evidence>
<dbReference type="InterPro" id="IPR051811">
    <property type="entry name" value="Cytochrome_c550/c551-like"/>
</dbReference>
<dbReference type="InterPro" id="IPR054780">
    <property type="entry name" value="Cytochro_C550_firm"/>
</dbReference>
<keyword evidence="3 7" id="KW-0479">Metal-binding</keyword>
<dbReference type="RefSeq" id="WP_373566067.1">
    <property type="nucleotide sequence ID" value="NZ_JABUHM010000005.1"/>
</dbReference>
<name>A0A4R2BCQ7_9BACI</name>
<evidence type="ECO:0000259" key="10">
    <source>
        <dbReference type="PROSITE" id="PS51007"/>
    </source>
</evidence>
<dbReference type="InterPro" id="IPR012218">
    <property type="entry name" value="Cyt_c_BACSU-c550-type"/>
</dbReference>
<feature type="domain" description="Cytochrome c" evidence="10">
    <location>
        <begin position="49"/>
        <end position="122"/>
    </location>
</feature>
<organism evidence="11 12">
    <name type="scientific">Mesobacillus foraminis</name>
    <dbReference type="NCBI Taxonomy" id="279826"/>
    <lineage>
        <taxon>Bacteria</taxon>
        <taxon>Bacillati</taxon>
        <taxon>Bacillota</taxon>
        <taxon>Bacilli</taxon>
        <taxon>Bacillales</taxon>
        <taxon>Bacillaceae</taxon>
        <taxon>Mesobacillus</taxon>
    </lineage>
</organism>
<keyword evidence="12" id="KW-1185">Reference proteome</keyword>
<keyword evidence="2 6" id="KW-0349">Heme</keyword>
<evidence type="ECO:0000313" key="11">
    <source>
        <dbReference type="EMBL" id="TCN24681.1"/>
    </source>
</evidence>
<dbReference type="GO" id="GO:0016020">
    <property type="term" value="C:membrane"/>
    <property type="evidence" value="ECO:0007669"/>
    <property type="project" value="InterPro"/>
</dbReference>
<dbReference type="InterPro" id="IPR009056">
    <property type="entry name" value="Cyt_c-like_dom"/>
</dbReference>
<comment type="PTM">
    <text evidence="6">Binds 1 heme c group covalently per subunit.</text>
</comment>
<evidence type="ECO:0000256" key="9">
    <source>
        <dbReference type="SAM" id="Phobius"/>
    </source>
</evidence>
<protein>
    <submittedName>
        <fullName evidence="11">Cytochrome c550</fullName>
    </submittedName>
</protein>
<proteinExistence type="predicted"/>
<dbReference type="GO" id="GO:0005506">
    <property type="term" value="F:iron ion binding"/>
    <property type="evidence" value="ECO:0007669"/>
    <property type="project" value="InterPro"/>
</dbReference>
<dbReference type="Proteomes" id="UP000295689">
    <property type="component" value="Unassembled WGS sequence"/>
</dbReference>
<sequence>MLNRNPIIPFVLIMVFGIGLMFLLSFKGVGDSKEMAKEQEGGGENTEEVADASPEELYQQSCIGCHGDQMQGVSGPALKTVGSKYSKDQIQEILVNGLPGGMPGGLVSGNEEKVAQWLSEMK</sequence>
<dbReference type="SUPFAM" id="SSF46626">
    <property type="entry name" value="Cytochrome c"/>
    <property type="match status" value="1"/>
</dbReference>
<evidence type="ECO:0000256" key="6">
    <source>
        <dbReference type="PIRSR" id="PIRSR000025-1"/>
    </source>
</evidence>
<keyword evidence="9" id="KW-0472">Membrane</keyword>
<dbReference type="Pfam" id="PF13442">
    <property type="entry name" value="Cytochrome_CBB3"/>
    <property type="match status" value="1"/>
</dbReference>
<evidence type="ECO:0000256" key="7">
    <source>
        <dbReference type="PIRSR" id="PIRSR000025-2"/>
    </source>
</evidence>
<accession>A0A4R2BCQ7</accession>
<evidence type="ECO:0000256" key="3">
    <source>
        <dbReference type="ARBA" id="ARBA00022723"/>
    </source>
</evidence>
<keyword evidence="5 7" id="KW-0408">Iron</keyword>
<gene>
    <name evidence="11" type="ORF">EV146_107390</name>
</gene>
<keyword evidence="1" id="KW-0813">Transport</keyword>
<feature type="binding site" description="covalent" evidence="6">
    <location>
        <position position="62"/>
    </location>
    <ligand>
        <name>heme c</name>
        <dbReference type="ChEBI" id="CHEBI:61717"/>
    </ligand>
</feature>
<feature type="binding site" description="axial binding residue" evidence="7">
    <location>
        <position position="66"/>
    </location>
    <ligand>
        <name>heme c</name>
        <dbReference type="ChEBI" id="CHEBI:61717"/>
    </ligand>
    <ligandPart>
        <name>Fe</name>
        <dbReference type="ChEBI" id="CHEBI:18248"/>
    </ligandPart>
</feature>
<dbReference type="PANTHER" id="PTHR37823">
    <property type="entry name" value="CYTOCHROME C-553-LIKE"/>
    <property type="match status" value="1"/>
</dbReference>
<dbReference type="AlphaFoldDB" id="A0A4R2BCQ7"/>
<comment type="caution">
    <text evidence="11">The sequence shown here is derived from an EMBL/GenBank/DDBJ whole genome shotgun (WGS) entry which is preliminary data.</text>
</comment>
<feature type="region of interest" description="Disordered" evidence="8">
    <location>
        <begin position="33"/>
        <end position="53"/>
    </location>
</feature>
<dbReference type="PIRSF" id="PIRSF000025">
    <property type="entry name" value="Cytc_Bsub_c550"/>
    <property type="match status" value="1"/>
</dbReference>
<dbReference type="Gene3D" id="1.10.760.10">
    <property type="entry name" value="Cytochrome c-like domain"/>
    <property type="match status" value="1"/>
</dbReference>
<evidence type="ECO:0000256" key="2">
    <source>
        <dbReference type="ARBA" id="ARBA00022617"/>
    </source>
</evidence>
<dbReference type="EMBL" id="SLVV01000007">
    <property type="protein sequence ID" value="TCN24681.1"/>
    <property type="molecule type" value="Genomic_DNA"/>
</dbReference>
<evidence type="ECO:0000256" key="5">
    <source>
        <dbReference type="ARBA" id="ARBA00023004"/>
    </source>
</evidence>
<feature type="binding site" description="axial binding residue" evidence="7">
    <location>
        <position position="102"/>
    </location>
    <ligand>
        <name>heme c</name>
        <dbReference type="ChEBI" id="CHEBI:61717"/>
    </ligand>
    <ligandPart>
        <name>Fe</name>
        <dbReference type="ChEBI" id="CHEBI:18248"/>
    </ligandPart>
</feature>
<dbReference type="PROSITE" id="PS51007">
    <property type="entry name" value="CYTC"/>
    <property type="match status" value="1"/>
</dbReference>
<reference evidence="11 12" key="1">
    <citation type="journal article" date="2015" name="Stand. Genomic Sci.">
        <title>Genomic Encyclopedia of Bacterial and Archaeal Type Strains, Phase III: the genomes of soil and plant-associated and newly described type strains.</title>
        <authorList>
            <person name="Whitman W.B."/>
            <person name="Woyke T."/>
            <person name="Klenk H.P."/>
            <person name="Zhou Y."/>
            <person name="Lilburn T.G."/>
            <person name="Beck B.J."/>
            <person name="De Vos P."/>
            <person name="Vandamme P."/>
            <person name="Eisen J.A."/>
            <person name="Garrity G."/>
            <person name="Hugenholtz P."/>
            <person name="Kyrpides N.C."/>
        </authorList>
    </citation>
    <scope>NUCLEOTIDE SEQUENCE [LARGE SCALE GENOMIC DNA]</scope>
    <source>
        <strain evidence="11 12">CV53</strain>
    </source>
</reference>
<evidence type="ECO:0000256" key="8">
    <source>
        <dbReference type="SAM" id="MobiDB-lite"/>
    </source>
</evidence>
<keyword evidence="4" id="KW-0249">Electron transport</keyword>
<dbReference type="GO" id="GO:0020037">
    <property type="term" value="F:heme binding"/>
    <property type="evidence" value="ECO:0007669"/>
    <property type="project" value="InterPro"/>
</dbReference>
<dbReference type="InterPro" id="IPR036909">
    <property type="entry name" value="Cyt_c-like_dom_sf"/>
</dbReference>
<keyword evidence="9" id="KW-1133">Transmembrane helix</keyword>
<feature type="transmembrane region" description="Helical" evidence="9">
    <location>
        <begin position="6"/>
        <end position="26"/>
    </location>
</feature>
<dbReference type="NCBIfam" id="NF045773">
    <property type="entry name" value="cytochro_C550"/>
    <property type="match status" value="1"/>
</dbReference>
<keyword evidence="9" id="KW-0812">Transmembrane</keyword>